<dbReference type="InterPro" id="IPR058627">
    <property type="entry name" value="MdtA-like_C"/>
</dbReference>
<feature type="domain" description="Multidrug resistance protein MdtA-like beta-barrel" evidence="6">
    <location>
        <begin position="213"/>
        <end position="302"/>
    </location>
</feature>
<dbReference type="PANTHER" id="PTHR30158:SF3">
    <property type="entry name" value="MULTIDRUG EFFLUX PUMP SUBUNIT ACRA-RELATED"/>
    <property type="match status" value="1"/>
</dbReference>
<evidence type="ECO:0000313" key="9">
    <source>
        <dbReference type="Proteomes" id="UP000778523"/>
    </source>
</evidence>
<dbReference type="SUPFAM" id="SSF111369">
    <property type="entry name" value="HlyD-like secretion proteins"/>
    <property type="match status" value="1"/>
</dbReference>
<dbReference type="Gene3D" id="2.40.30.170">
    <property type="match status" value="1"/>
</dbReference>
<dbReference type="Gene3D" id="1.10.287.470">
    <property type="entry name" value="Helix hairpin bin"/>
    <property type="match status" value="1"/>
</dbReference>
<evidence type="ECO:0000259" key="7">
    <source>
        <dbReference type="Pfam" id="PF25967"/>
    </source>
</evidence>
<comment type="similarity">
    <text evidence="2">Belongs to the membrane fusion protein (MFP) (TC 8.A.1) family.</text>
</comment>
<evidence type="ECO:0000313" key="8">
    <source>
        <dbReference type="EMBL" id="NSL55703.1"/>
    </source>
</evidence>
<protein>
    <submittedName>
        <fullName evidence="8">Efflux RND transporter periplasmic adaptor subunit</fullName>
    </submittedName>
</protein>
<organism evidence="8 9">
    <name type="scientific">Uliginosibacterium aquaticum</name>
    <dbReference type="NCBI Taxonomy" id="2731212"/>
    <lineage>
        <taxon>Bacteria</taxon>
        <taxon>Pseudomonadati</taxon>
        <taxon>Pseudomonadota</taxon>
        <taxon>Betaproteobacteria</taxon>
        <taxon>Rhodocyclales</taxon>
        <taxon>Zoogloeaceae</taxon>
        <taxon>Uliginosibacterium</taxon>
    </lineage>
</organism>
<comment type="caution">
    <text evidence="8">The sequence shown here is derived from an EMBL/GenBank/DDBJ whole genome shotgun (WGS) entry which is preliminary data.</text>
</comment>
<dbReference type="Gene3D" id="2.40.420.20">
    <property type="match status" value="1"/>
</dbReference>
<feature type="domain" description="Multidrug resistance protein MdtA-like alpha-helical hairpin" evidence="4">
    <location>
        <begin position="107"/>
        <end position="176"/>
    </location>
</feature>
<proteinExistence type="inferred from homology"/>
<feature type="domain" description="Multidrug resistance protein MdtA-like C-terminal permuted SH3" evidence="7">
    <location>
        <begin position="306"/>
        <end position="367"/>
    </location>
</feature>
<evidence type="ECO:0000259" key="6">
    <source>
        <dbReference type="Pfam" id="PF25944"/>
    </source>
</evidence>
<dbReference type="PROSITE" id="PS51257">
    <property type="entry name" value="PROKAR_LIPOPROTEIN"/>
    <property type="match status" value="1"/>
</dbReference>
<feature type="domain" description="Multidrug resistance protein MdtA-like barrel-sandwich hybrid" evidence="5">
    <location>
        <begin position="68"/>
        <end position="208"/>
    </location>
</feature>
<name>A0ABX2IN44_9RHOO</name>
<evidence type="ECO:0000256" key="2">
    <source>
        <dbReference type="ARBA" id="ARBA00009477"/>
    </source>
</evidence>
<reference evidence="8 9" key="1">
    <citation type="submission" date="2020-06" db="EMBL/GenBank/DDBJ databases">
        <title>Draft genome of Uliginosibacterium sp. IMCC34675.</title>
        <authorList>
            <person name="Song J."/>
        </authorList>
    </citation>
    <scope>NUCLEOTIDE SEQUENCE [LARGE SCALE GENOMIC DNA]</scope>
    <source>
        <strain evidence="8 9">IMCC34675</strain>
    </source>
</reference>
<comment type="subcellular location">
    <subcellularLocation>
        <location evidence="1">Cell envelope</location>
    </subcellularLocation>
</comment>
<evidence type="ECO:0000259" key="5">
    <source>
        <dbReference type="Pfam" id="PF25917"/>
    </source>
</evidence>
<dbReference type="PANTHER" id="PTHR30158">
    <property type="entry name" value="ACRA/E-RELATED COMPONENT OF DRUG EFFLUX TRANSPORTER"/>
    <property type="match status" value="1"/>
</dbReference>
<dbReference type="Pfam" id="PF25967">
    <property type="entry name" value="RND-MFP_C"/>
    <property type="match status" value="1"/>
</dbReference>
<accession>A0ABX2IN44</accession>
<dbReference type="Gene3D" id="2.40.50.100">
    <property type="match status" value="1"/>
</dbReference>
<dbReference type="InterPro" id="IPR058625">
    <property type="entry name" value="MdtA-like_BSH"/>
</dbReference>
<dbReference type="InterPro" id="IPR006143">
    <property type="entry name" value="RND_pump_MFP"/>
</dbReference>
<dbReference type="NCBIfam" id="TIGR01730">
    <property type="entry name" value="RND_mfp"/>
    <property type="match status" value="1"/>
</dbReference>
<evidence type="ECO:0000256" key="1">
    <source>
        <dbReference type="ARBA" id="ARBA00004196"/>
    </source>
</evidence>
<keyword evidence="3" id="KW-0732">Signal</keyword>
<dbReference type="Pfam" id="PF25917">
    <property type="entry name" value="BSH_RND"/>
    <property type="match status" value="1"/>
</dbReference>
<evidence type="ECO:0000256" key="3">
    <source>
        <dbReference type="SAM" id="SignalP"/>
    </source>
</evidence>
<feature type="signal peptide" evidence="3">
    <location>
        <begin position="1"/>
        <end position="23"/>
    </location>
</feature>
<gene>
    <name evidence="8" type="ORF">HJ583_011755</name>
</gene>
<dbReference type="RefSeq" id="WP_170022114.1">
    <property type="nucleotide sequence ID" value="NZ_JABCSC020000003.1"/>
</dbReference>
<dbReference type="EMBL" id="JABCSC020000003">
    <property type="protein sequence ID" value="NSL55703.1"/>
    <property type="molecule type" value="Genomic_DNA"/>
</dbReference>
<dbReference type="Proteomes" id="UP000778523">
    <property type="component" value="Unassembled WGS sequence"/>
</dbReference>
<dbReference type="InterPro" id="IPR058626">
    <property type="entry name" value="MdtA-like_b-barrel"/>
</dbReference>
<feature type="chain" id="PRO_5045814713" evidence="3">
    <location>
        <begin position="24"/>
        <end position="388"/>
    </location>
</feature>
<evidence type="ECO:0000259" key="4">
    <source>
        <dbReference type="Pfam" id="PF25876"/>
    </source>
</evidence>
<dbReference type="Pfam" id="PF25944">
    <property type="entry name" value="Beta-barrel_RND"/>
    <property type="match status" value="1"/>
</dbReference>
<keyword evidence="9" id="KW-1185">Reference proteome</keyword>
<dbReference type="Pfam" id="PF25876">
    <property type="entry name" value="HH_MFP_RND"/>
    <property type="match status" value="1"/>
</dbReference>
<sequence>MYKISFPTRPGLFLGLLACSVLAACDGAGSQAASAAATPPQVGVFTVAAADTTVSTELAGRVAARVSAEIRPQVGGILAQRLFTEGESVKAGQVLYQIEASSYEAAYASAKAALAKADATLKASAVTAKRNEGLARIEAISQQVADDSQAAVEENQAALDVAKAALDTARINLEHTRITSPISGRVDLSAVTPGALLTAGQTTALTTVRQLDPVVVDVKQSSAELLRLRQELKAAGSRTRGQEVAVKLLLEDGSPYAQSGRLQFDGVSVDESTGMVTLRALVPNPDGVLLPGMYVRAVVEAGKLEQALLVPQEAVSRKASGEASALVVDRDGRVATRKVTLGRAVGNRWLVSAGLQPGEQVIVEGSKKVSVGELVKPVTPAATVASKH</sequence>
<dbReference type="InterPro" id="IPR058624">
    <property type="entry name" value="MdtA-like_HH"/>
</dbReference>